<feature type="transmembrane region" description="Helical" evidence="6">
    <location>
        <begin position="257"/>
        <end position="274"/>
    </location>
</feature>
<evidence type="ECO:0000256" key="5">
    <source>
        <dbReference type="ARBA" id="ARBA00023136"/>
    </source>
</evidence>
<protein>
    <submittedName>
        <fullName evidence="8">Major facilitator superfamily domain-containing protein</fullName>
    </submittedName>
</protein>
<feature type="transmembrane region" description="Helical" evidence="6">
    <location>
        <begin position="295"/>
        <end position="320"/>
    </location>
</feature>
<keyword evidence="9" id="KW-1185">Reference proteome</keyword>
<evidence type="ECO:0000256" key="3">
    <source>
        <dbReference type="ARBA" id="ARBA00022692"/>
    </source>
</evidence>
<dbReference type="OrthoDB" id="440755at2759"/>
<evidence type="ECO:0000256" key="6">
    <source>
        <dbReference type="SAM" id="Phobius"/>
    </source>
</evidence>
<dbReference type="RefSeq" id="XP_041161866.1">
    <property type="nucleotide sequence ID" value="XM_041299144.1"/>
</dbReference>
<feature type="transmembrane region" description="Helical" evidence="6">
    <location>
        <begin position="184"/>
        <end position="204"/>
    </location>
</feature>
<evidence type="ECO:0000256" key="1">
    <source>
        <dbReference type="ARBA" id="ARBA00004141"/>
    </source>
</evidence>
<feature type="transmembrane region" description="Helical" evidence="6">
    <location>
        <begin position="154"/>
        <end position="178"/>
    </location>
</feature>
<evidence type="ECO:0000313" key="9">
    <source>
        <dbReference type="Proteomes" id="UP000719766"/>
    </source>
</evidence>
<dbReference type="Pfam" id="PF07690">
    <property type="entry name" value="MFS_1"/>
    <property type="match status" value="1"/>
</dbReference>
<feature type="transmembrane region" description="Helical" evidence="6">
    <location>
        <begin position="425"/>
        <end position="445"/>
    </location>
</feature>
<sequence>MPPLQPLPTAETPVHHEPKKLSATRRLSLLFMFCLAQFLDTVNNSAFLSAIPALEASMGMTESQYTWTLSAYQLTFASFLLISGRISDVYNPKIAFVGGVFGLGVISLCAGFVNDTITIIVLRALTGIASSMTIPSALALLVKVFPEPLEQARAIGLFGGCGCIANSLGLMIGAMFVQWTSYHWVFWFIAIVAVPGALACTFIVPPEMSNTKDNLEPGAAKWKSLDLLGVTILTVALILFIFAVTSGSTDGWASAEVLVPLIISIMMVIGFFYLETRIPVDTAAIPPRTWFYPNFSILFAVSLLPFLWWSTVFMVFMTLWQNVFEWSPISSAIHMLPIGIAAFLASFTGSLSRIISPKWIILTGMSFCMVATVLLALGGGKPEDYWPYVFPAFSLGSAGIMLIFSHTNIAIFQAAPSSMTGTVGAIFNGALEFGSAIGLAGVSSIETSVEAIHGGSHEYQGRAATFWFLFTIVSIQFISLLIFYDRSADHAPQPDHGDPGNPARQCTGSEEKFSDANMTIIEPAELAYQPV</sequence>
<feature type="transmembrane region" description="Helical" evidence="6">
    <location>
        <begin position="94"/>
        <end position="113"/>
    </location>
</feature>
<dbReference type="GeneID" id="64592908"/>
<evidence type="ECO:0000256" key="4">
    <source>
        <dbReference type="ARBA" id="ARBA00022989"/>
    </source>
</evidence>
<dbReference type="InterPro" id="IPR036259">
    <property type="entry name" value="MFS_trans_sf"/>
</dbReference>
<dbReference type="AlphaFoldDB" id="A0A9P7AXV0"/>
<comment type="subcellular location">
    <subcellularLocation>
        <location evidence="1">Membrane</location>
        <topology evidence="1">Multi-pass membrane protein</topology>
    </subcellularLocation>
</comment>
<feature type="transmembrane region" description="Helical" evidence="6">
    <location>
        <begin position="225"/>
        <end position="245"/>
    </location>
</feature>
<dbReference type="Proteomes" id="UP000719766">
    <property type="component" value="Unassembled WGS sequence"/>
</dbReference>
<evidence type="ECO:0000259" key="7">
    <source>
        <dbReference type="PROSITE" id="PS50850"/>
    </source>
</evidence>
<dbReference type="PANTHER" id="PTHR42718:SF9">
    <property type="entry name" value="MAJOR FACILITATOR SUPERFAMILY MULTIDRUG TRANSPORTER MFSC"/>
    <property type="match status" value="1"/>
</dbReference>
<dbReference type="EMBL" id="JABBWE010000019">
    <property type="protein sequence ID" value="KAG1796350.1"/>
    <property type="molecule type" value="Genomic_DNA"/>
</dbReference>
<feature type="domain" description="Major facilitator superfamily (MFS) profile" evidence="7">
    <location>
        <begin position="29"/>
        <end position="488"/>
    </location>
</feature>
<dbReference type="PANTHER" id="PTHR42718">
    <property type="entry name" value="MAJOR FACILITATOR SUPERFAMILY MULTIDRUG TRANSPORTER MFSC"/>
    <property type="match status" value="1"/>
</dbReference>
<dbReference type="GO" id="GO:0022857">
    <property type="term" value="F:transmembrane transporter activity"/>
    <property type="evidence" value="ECO:0007669"/>
    <property type="project" value="InterPro"/>
</dbReference>
<feature type="transmembrane region" description="Helical" evidence="6">
    <location>
        <begin position="119"/>
        <end position="142"/>
    </location>
</feature>
<proteinExistence type="predicted"/>
<accession>A0A9P7AXV0</accession>
<dbReference type="InterPro" id="IPR011701">
    <property type="entry name" value="MFS"/>
</dbReference>
<evidence type="ECO:0000256" key="2">
    <source>
        <dbReference type="ARBA" id="ARBA00022448"/>
    </source>
</evidence>
<feature type="transmembrane region" description="Helical" evidence="6">
    <location>
        <begin position="359"/>
        <end position="379"/>
    </location>
</feature>
<dbReference type="InterPro" id="IPR020846">
    <property type="entry name" value="MFS_dom"/>
</dbReference>
<keyword evidence="2" id="KW-0813">Transport</keyword>
<keyword evidence="4 6" id="KW-1133">Transmembrane helix</keyword>
<name>A0A9P7AXV0_9AGAM</name>
<gene>
    <name evidence="8" type="ORF">HD556DRAFT_1268447</name>
</gene>
<keyword evidence="3 6" id="KW-0812">Transmembrane</keyword>
<dbReference type="PROSITE" id="PS50850">
    <property type="entry name" value="MFS"/>
    <property type="match status" value="1"/>
</dbReference>
<dbReference type="GO" id="GO:0016020">
    <property type="term" value="C:membrane"/>
    <property type="evidence" value="ECO:0007669"/>
    <property type="project" value="UniProtKB-SubCell"/>
</dbReference>
<comment type="caution">
    <text evidence="8">The sequence shown here is derived from an EMBL/GenBank/DDBJ whole genome shotgun (WGS) entry which is preliminary data.</text>
</comment>
<feature type="transmembrane region" description="Helical" evidence="6">
    <location>
        <begin position="326"/>
        <end position="347"/>
    </location>
</feature>
<organism evidence="8 9">
    <name type="scientific">Suillus plorans</name>
    <dbReference type="NCBI Taxonomy" id="116603"/>
    <lineage>
        <taxon>Eukaryota</taxon>
        <taxon>Fungi</taxon>
        <taxon>Dikarya</taxon>
        <taxon>Basidiomycota</taxon>
        <taxon>Agaricomycotina</taxon>
        <taxon>Agaricomycetes</taxon>
        <taxon>Agaricomycetidae</taxon>
        <taxon>Boletales</taxon>
        <taxon>Suillineae</taxon>
        <taxon>Suillaceae</taxon>
        <taxon>Suillus</taxon>
    </lineage>
</organism>
<feature type="transmembrane region" description="Helical" evidence="6">
    <location>
        <begin position="465"/>
        <end position="484"/>
    </location>
</feature>
<feature type="transmembrane region" description="Helical" evidence="6">
    <location>
        <begin position="385"/>
        <end position="404"/>
    </location>
</feature>
<dbReference type="Gene3D" id="1.20.1250.20">
    <property type="entry name" value="MFS general substrate transporter like domains"/>
    <property type="match status" value="2"/>
</dbReference>
<keyword evidence="5 6" id="KW-0472">Membrane</keyword>
<dbReference type="SUPFAM" id="SSF103473">
    <property type="entry name" value="MFS general substrate transporter"/>
    <property type="match status" value="1"/>
</dbReference>
<feature type="transmembrane region" description="Helical" evidence="6">
    <location>
        <begin position="65"/>
        <end position="82"/>
    </location>
</feature>
<evidence type="ECO:0000313" key="8">
    <source>
        <dbReference type="EMBL" id="KAG1796350.1"/>
    </source>
</evidence>
<reference evidence="8" key="1">
    <citation type="journal article" date="2020" name="New Phytol.">
        <title>Comparative genomics reveals dynamic genome evolution in host specialist ectomycorrhizal fungi.</title>
        <authorList>
            <person name="Lofgren L.A."/>
            <person name="Nguyen N.H."/>
            <person name="Vilgalys R."/>
            <person name="Ruytinx J."/>
            <person name="Liao H.L."/>
            <person name="Branco S."/>
            <person name="Kuo A."/>
            <person name="LaButti K."/>
            <person name="Lipzen A."/>
            <person name="Andreopoulos W."/>
            <person name="Pangilinan J."/>
            <person name="Riley R."/>
            <person name="Hundley H."/>
            <person name="Na H."/>
            <person name="Barry K."/>
            <person name="Grigoriev I.V."/>
            <person name="Stajich J.E."/>
            <person name="Kennedy P.G."/>
        </authorList>
    </citation>
    <scope>NUCLEOTIDE SEQUENCE</scope>
    <source>
        <strain evidence="8">S12</strain>
    </source>
</reference>